<proteinExistence type="predicted"/>
<accession>A0A4W5N7N8</accession>
<organism evidence="2 3">
    <name type="scientific">Hucho hucho</name>
    <name type="common">huchen</name>
    <dbReference type="NCBI Taxonomy" id="62062"/>
    <lineage>
        <taxon>Eukaryota</taxon>
        <taxon>Metazoa</taxon>
        <taxon>Chordata</taxon>
        <taxon>Craniata</taxon>
        <taxon>Vertebrata</taxon>
        <taxon>Euteleostomi</taxon>
        <taxon>Actinopterygii</taxon>
        <taxon>Neopterygii</taxon>
        <taxon>Teleostei</taxon>
        <taxon>Protacanthopterygii</taxon>
        <taxon>Salmoniformes</taxon>
        <taxon>Salmonidae</taxon>
        <taxon>Salmoninae</taxon>
        <taxon>Hucho</taxon>
    </lineage>
</organism>
<dbReference type="Ensembl" id="ENSHHUT00000047314.1">
    <property type="protein sequence ID" value="ENSHHUP00000045629.1"/>
    <property type="gene ID" value="ENSHHUG00000027838.1"/>
</dbReference>
<dbReference type="STRING" id="62062.ENSHHUP00000045629"/>
<reference evidence="2" key="3">
    <citation type="submission" date="2025-09" db="UniProtKB">
        <authorList>
            <consortium name="Ensembl"/>
        </authorList>
    </citation>
    <scope>IDENTIFICATION</scope>
</reference>
<evidence type="ECO:0000256" key="1">
    <source>
        <dbReference type="SAM" id="MobiDB-lite"/>
    </source>
</evidence>
<dbReference type="Proteomes" id="UP000314982">
    <property type="component" value="Unassembled WGS sequence"/>
</dbReference>
<reference evidence="2" key="2">
    <citation type="submission" date="2025-08" db="UniProtKB">
        <authorList>
            <consortium name="Ensembl"/>
        </authorList>
    </citation>
    <scope>IDENTIFICATION</scope>
</reference>
<reference evidence="3" key="1">
    <citation type="submission" date="2018-06" db="EMBL/GenBank/DDBJ databases">
        <title>Genome assembly of Danube salmon.</title>
        <authorList>
            <person name="Macqueen D.J."/>
            <person name="Gundappa M.K."/>
        </authorList>
    </citation>
    <scope>NUCLEOTIDE SEQUENCE [LARGE SCALE GENOMIC DNA]</scope>
</reference>
<evidence type="ECO:0000313" key="3">
    <source>
        <dbReference type="Proteomes" id="UP000314982"/>
    </source>
</evidence>
<keyword evidence="3" id="KW-1185">Reference proteome</keyword>
<dbReference type="AlphaFoldDB" id="A0A4W5N7N8"/>
<feature type="region of interest" description="Disordered" evidence="1">
    <location>
        <begin position="1"/>
        <end position="78"/>
    </location>
</feature>
<name>A0A4W5N7N8_9TELE</name>
<sequence length="78" mass="8878">MSSHPQSVPQGRRAVDTRHLPNPASLPLQLTRAHTDVGLVDYHPHSRDYSSHLAQPHRRRPSLLSEFQPGNERYVASY</sequence>
<evidence type="ECO:0000313" key="2">
    <source>
        <dbReference type="Ensembl" id="ENSHHUP00000045629.1"/>
    </source>
</evidence>
<protein>
    <submittedName>
        <fullName evidence="2">Uncharacterized protein</fullName>
    </submittedName>
</protein>